<protein>
    <submittedName>
        <fullName evidence="12">ATP-dependent translocase ABCB1</fullName>
    </submittedName>
</protein>
<feature type="region of interest" description="Disordered" evidence="8">
    <location>
        <begin position="961"/>
        <end position="980"/>
    </location>
</feature>
<dbReference type="GO" id="GO:0015421">
    <property type="term" value="F:ABC-type oligopeptide transporter activity"/>
    <property type="evidence" value="ECO:0007669"/>
    <property type="project" value="TreeGrafter"/>
</dbReference>
<comment type="subcellular location">
    <subcellularLocation>
        <location evidence="1">Membrane</location>
        <topology evidence="1">Multi-pass membrane protein</topology>
    </subcellularLocation>
</comment>
<dbReference type="InterPro" id="IPR027417">
    <property type="entry name" value="P-loop_NTPase"/>
</dbReference>
<dbReference type="InterPro" id="IPR011527">
    <property type="entry name" value="ABC1_TM_dom"/>
</dbReference>
<gene>
    <name evidence="12" type="ORF">P5673_005076</name>
</gene>
<comment type="caution">
    <text evidence="12">The sequence shown here is derived from an EMBL/GenBank/DDBJ whole genome shotgun (WGS) entry which is preliminary data.</text>
</comment>
<keyword evidence="13" id="KW-1185">Reference proteome</keyword>
<evidence type="ECO:0000256" key="9">
    <source>
        <dbReference type="SAM" id="Phobius"/>
    </source>
</evidence>
<feature type="transmembrane region" description="Helical" evidence="9">
    <location>
        <begin position="748"/>
        <end position="769"/>
    </location>
</feature>
<dbReference type="InterPro" id="IPR003439">
    <property type="entry name" value="ABC_transporter-like_ATP-bd"/>
</dbReference>
<feature type="transmembrane region" description="Helical" evidence="9">
    <location>
        <begin position="1015"/>
        <end position="1038"/>
    </location>
</feature>
<dbReference type="Pfam" id="PF00664">
    <property type="entry name" value="ABC_membrane"/>
    <property type="match status" value="3"/>
</dbReference>
<reference evidence="12" key="1">
    <citation type="journal article" date="2023" name="G3 (Bethesda)">
        <title>Whole genome assembly and annotation of the endangered Caribbean coral Acropora cervicornis.</title>
        <authorList>
            <person name="Selwyn J.D."/>
            <person name="Vollmer S.V."/>
        </authorList>
    </citation>
    <scope>NUCLEOTIDE SEQUENCE</scope>
    <source>
        <strain evidence="12">K2</strain>
    </source>
</reference>
<dbReference type="InterPro" id="IPR039421">
    <property type="entry name" value="Type_1_exporter"/>
</dbReference>
<dbReference type="EMBL" id="JARQWQ010000008">
    <property type="protein sequence ID" value="KAK2570288.1"/>
    <property type="molecule type" value="Genomic_DNA"/>
</dbReference>
<feature type="transmembrane region" description="Helical" evidence="9">
    <location>
        <begin position="355"/>
        <end position="379"/>
    </location>
</feature>
<dbReference type="SUPFAM" id="SSF90123">
    <property type="entry name" value="ABC transporter transmembrane region"/>
    <property type="match status" value="2"/>
</dbReference>
<dbReference type="Gene3D" id="3.40.50.300">
    <property type="entry name" value="P-loop containing nucleotide triphosphate hydrolases"/>
    <property type="match status" value="1"/>
</dbReference>
<evidence type="ECO:0000259" key="11">
    <source>
        <dbReference type="PROSITE" id="PS50929"/>
    </source>
</evidence>
<evidence type="ECO:0000256" key="7">
    <source>
        <dbReference type="ARBA" id="ARBA00023136"/>
    </source>
</evidence>
<dbReference type="PANTHER" id="PTHR43394">
    <property type="entry name" value="ATP-DEPENDENT PERMEASE MDL1, MITOCHONDRIAL"/>
    <property type="match status" value="1"/>
</dbReference>
<keyword evidence="3 9" id="KW-0812">Transmembrane</keyword>
<dbReference type="GO" id="GO:0005524">
    <property type="term" value="F:ATP binding"/>
    <property type="evidence" value="ECO:0007669"/>
    <property type="project" value="UniProtKB-KW"/>
</dbReference>
<feature type="transmembrane region" description="Helical" evidence="9">
    <location>
        <begin position="1439"/>
        <end position="1458"/>
    </location>
</feature>
<evidence type="ECO:0000256" key="2">
    <source>
        <dbReference type="ARBA" id="ARBA00007577"/>
    </source>
</evidence>
<feature type="domain" description="ABC transmembrane type-1" evidence="11">
    <location>
        <begin position="1315"/>
        <end position="1459"/>
    </location>
</feature>
<dbReference type="PANTHER" id="PTHR43394:SF27">
    <property type="entry name" value="ATP-DEPENDENT TRANSLOCASE ABCB1-LIKE"/>
    <property type="match status" value="1"/>
</dbReference>
<feature type="domain" description="ABC transporter" evidence="10">
    <location>
        <begin position="641"/>
        <end position="936"/>
    </location>
</feature>
<comment type="similarity">
    <text evidence="2">Belongs to the ABC transporter superfamily. ABCB family. Multidrug resistance exporter (TC 3.A.1.201) subfamily.</text>
</comment>
<dbReference type="GO" id="GO:0016020">
    <property type="term" value="C:membrane"/>
    <property type="evidence" value="ECO:0007669"/>
    <property type="project" value="UniProtKB-SubCell"/>
</dbReference>
<evidence type="ECO:0000256" key="6">
    <source>
        <dbReference type="ARBA" id="ARBA00022989"/>
    </source>
</evidence>
<name>A0AAD9VD90_ACRCE</name>
<keyword evidence="7 9" id="KW-0472">Membrane</keyword>
<dbReference type="PROSITE" id="PS50929">
    <property type="entry name" value="ABC_TM1F"/>
    <property type="match status" value="2"/>
</dbReference>
<dbReference type="SMART" id="SM00382">
    <property type="entry name" value="AAA"/>
    <property type="match status" value="1"/>
</dbReference>
<keyword evidence="6 9" id="KW-1133">Transmembrane helix</keyword>
<dbReference type="PROSITE" id="PS50893">
    <property type="entry name" value="ABC_TRANSPORTER_2"/>
    <property type="match status" value="1"/>
</dbReference>
<dbReference type="InterPro" id="IPR003593">
    <property type="entry name" value="AAA+_ATPase"/>
</dbReference>
<evidence type="ECO:0000259" key="10">
    <source>
        <dbReference type="PROSITE" id="PS50893"/>
    </source>
</evidence>
<evidence type="ECO:0000313" key="13">
    <source>
        <dbReference type="Proteomes" id="UP001249851"/>
    </source>
</evidence>
<dbReference type="SUPFAM" id="SSF52540">
    <property type="entry name" value="P-loop containing nucleoside triphosphate hydrolases"/>
    <property type="match status" value="1"/>
</dbReference>
<feature type="transmembrane region" description="Helical" evidence="9">
    <location>
        <begin position="454"/>
        <end position="478"/>
    </location>
</feature>
<feature type="transmembrane region" description="Helical" evidence="9">
    <location>
        <begin position="546"/>
        <end position="566"/>
    </location>
</feature>
<keyword evidence="4" id="KW-0547">Nucleotide-binding</keyword>
<dbReference type="Gene3D" id="1.20.1560.10">
    <property type="entry name" value="ABC transporter type 1, transmembrane domain"/>
    <property type="match status" value="2"/>
</dbReference>
<accession>A0AAD9VD90</accession>
<sequence>MDENRETDTGTFVTDLLSRVLMICGSLMAVMNGLIPSLGAMIYGNLTDELVIRETRNCTLNESVTMIILENLVAYEMLEPQMIGANVTMTNSIDITVNETGVRVEVIGLDGSRLNERFLANTSSIRLNGTALNGTELIGVDLRGTNFSTTETKKIGKQDEKKSADIEGNISEKHNHIQELDIGGGNSLTNQALITRLSEDVNRRLQEKRVTQNSLENAYFEGLRKERDVAFLDTALHYKLIDSHLVPRSLIGDNSRNNADIITYFTGGESPGFHKNMIGDEREKENKETQLTHNSTRVSNEIKIGKEESINKLFPPTPKPVILPPTKNVTYILRNITESCRWYENNIEENMRKYALYYVYAAFATLVFAYGQTVLWNIASEIGVQSLSKNLTDTVMHKDPGFYDTKISEGVPNFAGITDPLDAIGQKELEALSGGLGGEIAYMIQSVSNVASGFLVSFIANWKITLVMMFAAPVLGIVQRIADKGERFVMQQKDELMNRAKGMAKKSLGSIKTVTAYAGEKIEKTRYSGNLETSANLDKLKSLISAIEKGLTTVLAFGFLGLGFWFSSTQISHIRPVNKGEITTIFMAIIAGVMQMAGTGEQMEDIGDARSGLSSLLGIPESKDDPFEEATSQLDTVFGKLEVFNVYFHYPFRPEHQSINVTVEEGQTVALLGDKGCGKSALMKLLQKIYEPQTGKIGIVHRNPEFFSTSVAENIAYGREGCSTEEVEQAAKDAGADGFIKALPHVSFFYLFVFIYFSALCYIFINFLMQVLTTLRNIKPDIFLLQGYETILDDRGSPLTAYQKHLLALARALIRKPRILLWEEDLSFMDSSALDALIIYLDKVDLLVRTNVFTSSRLHLEAILILLSRSASFRMQIKLQVLKARQGRTTVISTSHVSIARIADVILVLHNGEIIEQGTPTELMMSGEAFRYLATLQYFESQSIQQEMLLKTGSLTTVEDGREAMDSSQLSSEETRKQTEGQLKGLTGKIRQTVQDKLNEGEAAYKMIRMQLQDLPLLLAGALGAAITGMIAPGLSFLFGEIQKFMNDPLRVSREGPFWASMFIVLGVVVGFGGTMEKFMLGYATEKLRTRLHKMAFDTTVNKNSVPHIPGATGGFSFPGTGGQLPGIPGISGVIQPPEITGIPTEIKSPDGLLPAITEITTGIKSPDGELDVFKSAEGLPGIPGKPTGITLNIPSSQELTKASTGASSLPSLPGMTEGIPGSVDGGISEAMISGSGVGGVAAMVAGIGAISTTDEHQQEQSLPGSTLVPTGANDQLDCTLPIGVTQGIGVPQQQEMSLPLNLPNSDLSVLPDPQKQADQLVQQIEKDVEAALHNSVGKYLGPKVQETMSSVSTLGMALYNGWKMTLVVLAGLPVIALANRIQQNEADATVEPEGIEALMKTSFKKMETISSLGLENKFTKQYKDAIFEKYKHALKKTLASGFAFALGQAMVFFIYAVS</sequence>
<reference evidence="12" key="2">
    <citation type="journal article" date="2023" name="Science">
        <title>Genomic signatures of disease resistance in endangered staghorn corals.</title>
        <authorList>
            <person name="Vollmer S.V."/>
            <person name="Selwyn J.D."/>
            <person name="Despard B.A."/>
            <person name="Roesel C.L."/>
        </authorList>
    </citation>
    <scope>NUCLEOTIDE SEQUENCE</scope>
    <source>
        <strain evidence="12">K2</strain>
    </source>
</reference>
<dbReference type="InterPro" id="IPR036640">
    <property type="entry name" value="ABC1_TM_sf"/>
</dbReference>
<evidence type="ECO:0000256" key="5">
    <source>
        <dbReference type="ARBA" id="ARBA00022840"/>
    </source>
</evidence>
<evidence type="ECO:0000256" key="1">
    <source>
        <dbReference type="ARBA" id="ARBA00004141"/>
    </source>
</evidence>
<dbReference type="Proteomes" id="UP001249851">
    <property type="component" value="Unassembled WGS sequence"/>
</dbReference>
<evidence type="ECO:0000256" key="3">
    <source>
        <dbReference type="ARBA" id="ARBA00022692"/>
    </source>
</evidence>
<keyword evidence="5" id="KW-0067">ATP-binding</keyword>
<evidence type="ECO:0000256" key="8">
    <source>
        <dbReference type="SAM" id="MobiDB-lite"/>
    </source>
</evidence>
<evidence type="ECO:0000256" key="4">
    <source>
        <dbReference type="ARBA" id="ARBA00022741"/>
    </source>
</evidence>
<dbReference type="GO" id="GO:0016887">
    <property type="term" value="F:ATP hydrolysis activity"/>
    <property type="evidence" value="ECO:0007669"/>
    <property type="project" value="InterPro"/>
</dbReference>
<feature type="domain" description="ABC transmembrane type-1" evidence="11">
    <location>
        <begin position="329"/>
        <end position="608"/>
    </location>
</feature>
<proteinExistence type="inferred from homology"/>
<organism evidence="12 13">
    <name type="scientific">Acropora cervicornis</name>
    <name type="common">Staghorn coral</name>
    <dbReference type="NCBI Taxonomy" id="6130"/>
    <lineage>
        <taxon>Eukaryota</taxon>
        <taxon>Metazoa</taxon>
        <taxon>Cnidaria</taxon>
        <taxon>Anthozoa</taxon>
        <taxon>Hexacorallia</taxon>
        <taxon>Scleractinia</taxon>
        <taxon>Astrocoeniina</taxon>
        <taxon>Acroporidae</taxon>
        <taxon>Acropora</taxon>
    </lineage>
</organism>
<evidence type="ECO:0000313" key="12">
    <source>
        <dbReference type="EMBL" id="KAK2570288.1"/>
    </source>
</evidence>
<feature type="transmembrane region" description="Helical" evidence="9">
    <location>
        <begin position="20"/>
        <end position="43"/>
    </location>
</feature>
<feature type="transmembrane region" description="Helical" evidence="9">
    <location>
        <begin position="1058"/>
        <end position="1081"/>
    </location>
</feature>
<dbReference type="Pfam" id="PF00005">
    <property type="entry name" value="ABC_tran"/>
    <property type="match status" value="1"/>
</dbReference>